<dbReference type="PROSITE" id="PS50850">
    <property type="entry name" value="MFS"/>
    <property type="match status" value="1"/>
</dbReference>
<dbReference type="Proteomes" id="UP001437256">
    <property type="component" value="Unassembled WGS sequence"/>
</dbReference>
<feature type="transmembrane region" description="Helical" evidence="6">
    <location>
        <begin position="188"/>
        <end position="209"/>
    </location>
</feature>
<evidence type="ECO:0000313" key="9">
    <source>
        <dbReference type="Proteomes" id="UP001437256"/>
    </source>
</evidence>
<dbReference type="Pfam" id="PF07690">
    <property type="entry name" value="MFS_1"/>
    <property type="match status" value="1"/>
</dbReference>
<keyword evidence="2" id="KW-0813">Transport</keyword>
<dbReference type="InterPro" id="IPR036259">
    <property type="entry name" value="MFS_trans_sf"/>
</dbReference>
<name>A0ABR2ZP50_9AGAR</name>
<evidence type="ECO:0000256" key="4">
    <source>
        <dbReference type="ARBA" id="ARBA00022989"/>
    </source>
</evidence>
<evidence type="ECO:0000313" key="8">
    <source>
        <dbReference type="EMBL" id="KAL0063437.1"/>
    </source>
</evidence>
<evidence type="ECO:0000256" key="6">
    <source>
        <dbReference type="SAM" id="Phobius"/>
    </source>
</evidence>
<dbReference type="InterPro" id="IPR020846">
    <property type="entry name" value="MFS_dom"/>
</dbReference>
<comment type="caution">
    <text evidence="8">The sequence shown here is derived from an EMBL/GenBank/DDBJ whole genome shotgun (WGS) entry which is preliminary data.</text>
</comment>
<feature type="transmembrane region" description="Helical" evidence="6">
    <location>
        <begin position="156"/>
        <end position="176"/>
    </location>
</feature>
<sequence length="322" mass="34602">MGDLTDQSNRAEGFSLMPIVWSVGAFCGPVLGGAFARPQDRFPGAFKGRFWRDFPYFMPCLVVASFTLAVVVVSIIFFKESAPIKKRSRTVASEATDNIKRDGPLPLRDLFIFPVIISISNYVSLAFLDIAFNALLPLFLAMPISIGGLALPPSTIGYIMGVLGGSTGLFQFFYFAKITHWLGSRRMFINGIGTFVVMFALMPICNVIARAHGGVDGWCWGIIALIVVSAVVMDLAYGSIFMFVTSSAPNKNSLGATNGLSQTAVSIARAIGPAMATSLFSLSVQENILGGYGVYALFCTLSVGGVVLGTMLPKKVWDDPEE</sequence>
<evidence type="ECO:0000259" key="7">
    <source>
        <dbReference type="PROSITE" id="PS50850"/>
    </source>
</evidence>
<evidence type="ECO:0000256" key="2">
    <source>
        <dbReference type="ARBA" id="ARBA00022448"/>
    </source>
</evidence>
<feature type="transmembrane region" description="Helical" evidence="6">
    <location>
        <begin position="16"/>
        <end position="36"/>
    </location>
</feature>
<comment type="subcellular location">
    <subcellularLocation>
        <location evidence="1">Membrane</location>
        <topology evidence="1">Multi-pass membrane protein</topology>
    </subcellularLocation>
</comment>
<feature type="transmembrane region" description="Helical" evidence="6">
    <location>
        <begin position="292"/>
        <end position="312"/>
    </location>
</feature>
<gene>
    <name evidence="8" type="ORF">AAF712_009641</name>
</gene>
<feature type="transmembrane region" description="Helical" evidence="6">
    <location>
        <begin position="221"/>
        <end position="244"/>
    </location>
</feature>
<dbReference type="EMBL" id="JBBXMP010000081">
    <property type="protein sequence ID" value="KAL0063437.1"/>
    <property type="molecule type" value="Genomic_DNA"/>
</dbReference>
<evidence type="ECO:0000256" key="3">
    <source>
        <dbReference type="ARBA" id="ARBA00022692"/>
    </source>
</evidence>
<feature type="transmembrane region" description="Helical" evidence="6">
    <location>
        <begin position="56"/>
        <end position="78"/>
    </location>
</feature>
<feature type="domain" description="Major facilitator superfamily (MFS) profile" evidence="7">
    <location>
        <begin position="1"/>
        <end position="317"/>
    </location>
</feature>
<dbReference type="Gene3D" id="1.20.1250.20">
    <property type="entry name" value="MFS general substrate transporter like domains"/>
    <property type="match status" value="1"/>
</dbReference>
<evidence type="ECO:0000256" key="1">
    <source>
        <dbReference type="ARBA" id="ARBA00004141"/>
    </source>
</evidence>
<reference evidence="8 9" key="1">
    <citation type="submission" date="2024-05" db="EMBL/GenBank/DDBJ databases">
        <title>A draft genome resource for the thread blight pathogen Marasmius tenuissimus strain MS-2.</title>
        <authorList>
            <person name="Yulfo-Soto G.E."/>
            <person name="Baruah I.K."/>
            <person name="Amoako-Attah I."/>
            <person name="Bukari Y."/>
            <person name="Meinhardt L.W."/>
            <person name="Bailey B.A."/>
            <person name="Cohen S.P."/>
        </authorList>
    </citation>
    <scope>NUCLEOTIDE SEQUENCE [LARGE SCALE GENOMIC DNA]</scope>
    <source>
        <strain evidence="8 9">MS-2</strain>
    </source>
</reference>
<dbReference type="InterPro" id="IPR011701">
    <property type="entry name" value="MFS"/>
</dbReference>
<protein>
    <recommendedName>
        <fullName evidence="7">Major facilitator superfamily (MFS) profile domain-containing protein</fullName>
    </recommendedName>
</protein>
<dbReference type="PANTHER" id="PTHR23504:SF15">
    <property type="entry name" value="MAJOR FACILITATOR SUPERFAMILY (MFS) PROFILE DOMAIN-CONTAINING PROTEIN"/>
    <property type="match status" value="1"/>
</dbReference>
<dbReference type="PANTHER" id="PTHR23504">
    <property type="entry name" value="MAJOR FACILITATOR SUPERFAMILY DOMAIN-CONTAINING PROTEIN 10"/>
    <property type="match status" value="1"/>
</dbReference>
<keyword evidence="4 6" id="KW-1133">Transmembrane helix</keyword>
<organism evidence="8 9">
    <name type="scientific">Marasmius tenuissimus</name>
    <dbReference type="NCBI Taxonomy" id="585030"/>
    <lineage>
        <taxon>Eukaryota</taxon>
        <taxon>Fungi</taxon>
        <taxon>Dikarya</taxon>
        <taxon>Basidiomycota</taxon>
        <taxon>Agaricomycotina</taxon>
        <taxon>Agaricomycetes</taxon>
        <taxon>Agaricomycetidae</taxon>
        <taxon>Agaricales</taxon>
        <taxon>Marasmiineae</taxon>
        <taxon>Marasmiaceae</taxon>
        <taxon>Marasmius</taxon>
    </lineage>
</organism>
<feature type="transmembrane region" description="Helical" evidence="6">
    <location>
        <begin position="110"/>
        <end position="136"/>
    </location>
</feature>
<keyword evidence="9" id="KW-1185">Reference proteome</keyword>
<accession>A0ABR2ZP50</accession>
<evidence type="ECO:0000256" key="5">
    <source>
        <dbReference type="ARBA" id="ARBA00023136"/>
    </source>
</evidence>
<proteinExistence type="predicted"/>
<keyword evidence="5 6" id="KW-0472">Membrane</keyword>
<keyword evidence="3 6" id="KW-0812">Transmembrane</keyword>
<dbReference type="SUPFAM" id="SSF103473">
    <property type="entry name" value="MFS general substrate transporter"/>
    <property type="match status" value="1"/>
</dbReference>